<name>A0A6I3XCS5_9BURK</name>
<accession>A0A6I3XCS5</accession>
<proteinExistence type="predicted"/>
<gene>
    <name evidence="1" type="ORF">GJV26_02390</name>
</gene>
<dbReference type="Proteomes" id="UP000431684">
    <property type="component" value="Unassembled WGS sequence"/>
</dbReference>
<dbReference type="OrthoDB" id="8759963at2"/>
<dbReference type="AlphaFoldDB" id="A0A6I3XCS5"/>
<dbReference type="RefSeq" id="WP_155707328.1">
    <property type="nucleotide sequence ID" value="NZ_BMWU01000016.1"/>
</dbReference>
<reference evidence="1 2" key="1">
    <citation type="submission" date="2019-11" db="EMBL/GenBank/DDBJ databases">
        <title>Draft Genome Sequences of Six Type Strains of the Genus Massilia.</title>
        <authorList>
            <person name="Miess H."/>
            <person name="Frediansyah A."/>
            <person name="Goeker M."/>
            <person name="Gross H."/>
        </authorList>
    </citation>
    <scope>NUCLEOTIDE SEQUENCE [LARGE SCALE GENOMIC DNA]</scope>
    <source>
        <strain evidence="1 2">DSM 17513</strain>
    </source>
</reference>
<protein>
    <submittedName>
        <fullName evidence="1">Uncharacterized protein</fullName>
    </submittedName>
</protein>
<sequence>MNTLNTGRRGTDLANPAHAWITTDTVREGILLQHTSNTVTAVEFLMARGIDNAIIRRVLNGAGLRRDDAEALAAVRDAKAVAY</sequence>
<evidence type="ECO:0000313" key="2">
    <source>
        <dbReference type="Proteomes" id="UP000431684"/>
    </source>
</evidence>
<organism evidence="1 2">
    <name type="scientific">Pseudoduganella dura</name>
    <dbReference type="NCBI Taxonomy" id="321982"/>
    <lineage>
        <taxon>Bacteria</taxon>
        <taxon>Pseudomonadati</taxon>
        <taxon>Pseudomonadota</taxon>
        <taxon>Betaproteobacteria</taxon>
        <taxon>Burkholderiales</taxon>
        <taxon>Oxalobacteraceae</taxon>
        <taxon>Telluria group</taxon>
        <taxon>Pseudoduganella</taxon>
    </lineage>
</organism>
<keyword evidence="2" id="KW-1185">Reference proteome</keyword>
<comment type="caution">
    <text evidence="1">The sequence shown here is derived from an EMBL/GenBank/DDBJ whole genome shotgun (WGS) entry which is preliminary data.</text>
</comment>
<evidence type="ECO:0000313" key="1">
    <source>
        <dbReference type="EMBL" id="MUI11341.1"/>
    </source>
</evidence>
<dbReference type="EMBL" id="WNWM01000002">
    <property type="protein sequence ID" value="MUI11341.1"/>
    <property type="molecule type" value="Genomic_DNA"/>
</dbReference>